<feature type="domain" description="Protein kinase" evidence="2">
    <location>
        <begin position="34"/>
        <end position="136"/>
    </location>
</feature>
<dbReference type="InterPro" id="IPR000719">
    <property type="entry name" value="Prot_kinase_dom"/>
</dbReference>
<keyword evidence="4" id="KW-0808">Transferase</keyword>
<protein>
    <submittedName>
        <fullName evidence="4">Serine/threonine kinase</fullName>
        <ecNumber evidence="4">2.7.11.17</ecNumber>
    </submittedName>
</protein>
<name>A0A073CLR1_PLAA1</name>
<dbReference type="GO" id="GO:0005524">
    <property type="term" value="F:ATP binding"/>
    <property type="evidence" value="ECO:0007669"/>
    <property type="project" value="UniProtKB-UniRule"/>
</dbReference>
<dbReference type="HOGENOM" id="CLU_125937_2_0_3"/>
<evidence type="ECO:0000313" key="3">
    <source>
        <dbReference type="EMBL" id="AQY60448.1"/>
    </source>
</evidence>
<dbReference type="SUPFAM" id="SSF56112">
    <property type="entry name" value="Protein kinase-like (PK-like)"/>
    <property type="match status" value="1"/>
</dbReference>
<evidence type="ECO:0000256" key="1">
    <source>
        <dbReference type="PROSITE-ProRule" id="PRU10141"/>
    </source>
</evidence>
<reference evidence="3" key="2">
    <citation type="journal article" date="2017" name="Front. Microbiol.">
        <title>Evolution of Anabaenopeptin Peptide Structural Variability in the Cyanobacterium Planktothrix.</title>
        <authorList>
            <person name="Entfellner E."/>
            <person name="Frei M."/>
            <person name="Christiansen G."/>
            <person name="Deng L."/>
            <person name="Blom J."/>
            <person name="Kurmayer R."/>
        </authorList>
    </citation>
    <scope>NUCLEOTIDE SEQUENCE</scope>
    <source>
        <strain evidence="3">NIVA-CYA 126/8</strain>
    </source>
</reference>
<proteinExistence type="predicted"/>
<dbReference type="AlphaFoldDB" id="A0A073CLR1"/>
<gene>
    <name evidence="3" type="primary">NC126_4223</name>
    <name evidence="4" type="ORF">A19Y_3942</name>
</gene>
<dbReference type="InterPro" id="IPR011009">
    <property type="entry name" value="Kinase-like_dom_sf"/>
</dbReference>
<keyword evidence="5" id="KW-1185">Reference proteome</keyword>
<evidence type="ECO:0000313" key="4">
    <source>
        <dbReference type="EMBL" id="KEI68668.1"/>
    </source>
</evidence>
<dbReference type="eggNOG" id="COG0515">
    <property type="taxonomic scope" value="Bacteria"/>
</dbReference>
<dbReference type="PROSITE" id="PS00107">
    <property type="entry name" value="PROTEIN_KINASE_ATP"/>
    <property type="match status" value="1"/>
</dbReference>
<dbReference type="GO" id="GO:0004683">
    <property type="term" value="F:calcium/calmodulin-dependent protein kinase activity"/>
    <property type="evidence" value="ECO:0007669"/>
    <property type="project" value="UniProtKB-EC"/>
</dbReference>
<dbReference type="PATRIC" id="fig|388467.6.peg.3884"/>
<dbReference type="Gene3D" id="3.30.200.20">
    <property type="entry name" value="Phosphorylase Kinase, domain 1"/>
    <property type="match status" value="1"/>
</dbReference>
<evidence type="ECO:0000313" key="5">
    <source>
        <dbReference type="Proteomes" id="UP000027395"/>
    </source>
</evidence>
<dbReference type="EMBL" id="KU665237">
    <property type="protein sequence ID" value="AQY60448.1"/>
    <property type="molecule type" value="Genomic_DNA"/>
</dbReference>
<reference evidence="4 5" key="1">
    <citation type="journal article" date="2014" name="Appl. Environ. Microbiol.">
        <title>Elucidation of insertion elements encoded on plasmids and in vitro construction of shuttle vectors from the toxic cyanobacterium Planktothrix.</title>
        <authorList>
            <person name="Christiansen G."/>
            <person name="Goesmann A."/>
            <person name="Kurmayer R."/>
        </authorList>
    </citation>
    <scope>NUCLEOTIDE SEQUENCE [LARGE SCALE GENOMIC DNA]</scope>
    <source>
        <strain evidence="4 5">NIVA-CYA 126/8</strain>
    </source>
</reference>
<keyword evidence="1" id="KW-0067">ATP-binding</keyword>
<feature type="binding site" evidence="1">
    <location>
        <position position="65"/>
    </location>
    <ligand>
        <name>ATP</name>
        <dbReference type="ChEBI" id="CHEBI:30616"/>
    </ligand>
</feature>
<organism evidence="4 5">
    <name type="scientific">Planktothrix agardhii (strain NIVA-CYA 126/8)</name>
    <dbReference type="NCBI Taxonomy" id="388467"/>
    <lineage>
        <taxon>Bacteria</taxon>
        <taxon>Bacillati</taxon>
        <taxon>Cyanobacteriota</taxon>
        <taxon>Cyanophyceae</taxon>
        <taxon>Oscillatoriophycideae</taxon>
        <taxon>Oscillatoriales</taxon>
        <taxon>Microcoleaceae</taxon>
        <taxon>Planktothrix</taxon>
    </lineage>
</organism>
<dbReference type="EC" id="2.7.11.17" evidence="4"/>
<accession>A0A073CLR1</accession>
<keyword evidence="1" id="KW-0547">Nucleotide-binding</keyword>
<dbReference type="STRING" id="388467.A19Y_3942"/>
<dbReference type="InterPro" id="IPR017441">
    <property type="entry name" value="Protein_kinase_ATP_BS"/>
</dbReference>
<dbReference type="PROSITE" id="PS50011">
    <property type="entry name" value="PROTEIN_KINASE_DOM"/>
    <property type="match status" value="1"/>
</dbReference>
<keyword evidence="4" id="KW-0418">Kinase</keyword>
<sequence>MAYCLNPECAKLYNSDQSQFCLTCGNQLRLKDRYQAIDIIGQGGFGKTFLAVDDDKPSKPRCVIKQFFPQSQDADTWQKASELFAQEAIRLDELGKHSHIPELLAYITILGHLWDRNRRRNLYLNRTYRYCLFHCH</sequence>
<dbReference type="NCBIfam" id="NF045510">
    <property type="entry name" value="4Cys_prefix_kin"/>
    <property type="match status" value="1"/>
</dbReference>
<dbReference type="Proteomes" id="UP000027395">
    <property type="component" value="Chromosome"/>
</dbReference>
<evidence type="ECO:0000259" key="2">
    <source>
        <dbReference type="PROSITE" id="PS50011"/>
    </source>
</evidence>
<dbReference type="EMBL" id="CM002803">
    <property type="protein sequence ID" value="KEI68668.1"/>
    <property type="molecule type" value="Genomic_DNA"/>
</dbReference>